<dbReference type="InterPro" id="IPR005325">
    <property type="entry name" value="DUF308_memb"/>
</dbReference>
<evidence type="ECO:0000313" key="2">
    <source>
        <dbReference type="EMBL" id="TCK21715.1"/>
    </source>
</evidence>
<dbReference type="RefSeq" id="WP_165922518.1">
    <property type="nucleotide sequence ID" value="NZ_SMFZ01000002.1"/>
</dbReference>
<keyword evidence="3" id="KW-1185">Reference proteome</keyword>
<evidence type="ECO:0000256" key="1">
    <source>
        <dbReference type="SAM" id="Phobius"/>
    </source>
</evidence>
<dbReference type="EMBL" id="SMFZ01000002">
    <property type="protein sequence ID" value="TCK21715.1"/>
    <property type="molecule type" value="Genomic_DNA"/>
</dbReference>
<proteinExistence type="predicted"/>
<dbReference type="Pfam" id="PF03729">
    <property type="entry name" value="DUF308"/>
    <property type="match status" value="2"/>
</dbReference>
<protein>
    <submittedName>
        <fullName evidence="2">Uncharacterized membrane protein HdeD (DUF308 family)</fullName>
    </submittedName>
</protein>
<dbReference type="PANTHER" id="PTHR34989:SF1">
    <property type="entry name" value="PROTEIN HDED"/>
    <property type="match status" value="1"/>
</dbReference>
<feature type="transmembrane region" description="Helical" evidence="1">
    <location>
        <begin position="76"/>
        <end position="94"/>
    </location>
</feature>
<sequence>MTDTATGGMRVRREATGWGWVLASGIVGVVLGIVALLFPGAAIIGAAIALGLGLVVQGVLEIVVAVRAPTGTAGRGWIGAFGVVALIAGILVVFRPGGGVLILVWGLILWFLVAGVHDLVVAGSQREHRGWNIAVGVLGILAGLVLLVSPGTALGLIAVFVALGFLLRGVADIGLAMSMRKAAQPSAGASEPAPGGPAPV</sequence>
<accession>A0A4R1HMD7</accession>
<evidence type="ECO:0000313" key="3">
    <source>
        <dbReference type="Proteomes" id="UP000295560"/>
    </source>
</evidence>
<feature type="transmembrane region" description="Helical" evidence="1">
    <location>
        <begin position="18"/>
        <end position="38"/>
    </location>
</feature>
<keyword evidence="1" id="KW-0472">Membrane</keyword>
<feature type="transmembrane region" description="Helical" evidence="1">
    <location>
        <begin position="153"/>
        <end position="171"/>
    </location>
</feature>
<reference evidence="2 3" key="1">
    <citation type="submission" date="2019-03" db="EMBL/GenBank/DDBJ databases">
        <title>Sequencing the genomes of 1000 actinobacteria strains.</title>
        <authorList>
            <person name="Klenk H.-P."/>
        </authorList>
    </citation>
    <scope>NUCLEOTIDE SEQUENCE [LARGE SCALE GENOMIC DNA]</scope>
    <source>
        <strain evidence="2 3">DSM 44969</strain>
    </source>
</reference>
<gene>
    <name evidence="2" type="ORF">EV378_5706</name>
</gene>
<dbReference type="InterPro" id="IPR052712">
    <property type="entry name" value="Acid_resist_chaperone_HdeD"/>
</dbReference>
<feature type="transmembrane region" description="Helical" evidence="1">
    <location>
        <begin position="100"/>
        <end position="123"/>
    </location>
</feature>
<feature type="transmembrane region" description="Helical" evidence="1">
    <location>
        <begin position="44"/>
        <end position="64"/>
    </location>
</feature>
<keyword evidence="1" id="KW-0812">Transmembrane</keyword>
<feature type="transmembrane region" description="Helical" evidence="1">
    <location>
        <begin position="130"/>
        <end position="147"/>
    </location>
</feature>
<dbReference type="AlphaFoldDB" id="A0A4R1HMD7"/>
<dbReference type="GO" id="GO:0005886">
    <property type="term" value="C:plasma membrane"/>
    <property type="evidence" value="ECO:0007669"/>
    <property type="project" value="TreeGrafter"/>
</dbReference>
<comment type="caution">
    <text evidence="2">The sequence shown here is derived from an EMBL/GenBank/DDBJ whole genome shotgun (WGS) entry which is preliminary data.</text>
</comment>
<organism evidence="2 3">
    <name type="scientific">Pseudonocardia endophytica</name>
    <dbReference type="NCBI Taxonomy" id="401976"/>
    <lineage>
        <taxon>Bacteria</taxon>
        <taxon>Bacillati</taxon>
        <taxon>Actinomycetota</taxon>
        <taxon>Actinomycetes</taxon>
        <taxon>Pseudonocardiales</taxon>
        <taxon>Pseudonocardiaceae</taxon>
        <taxon>Pseudonocardia</taxon>
    </lineage>
</organism>
<dbReference type="PANTHER" id="PTHR34989">
    <property type="entry name" value="PROTEIN HDED"/>
    <property type="match status" value="1"/>
</dbReference>
<dbReference type="Proteomes" id="UP000295560">
    <property type="component" value="Unassembled WGS sequence"/>
</dbReference>
<keyword evidence="1" id="KW-1133">Transmembrane helix</keyword>
<name>A0A4R1HMD7_PSEEN</name>